<dbReference type="SUPFAM" id="SSF51412">
    <property type="entry name" value="Inosine monophosphate dehydrogenase (IMPDH)"/>
    <property type="match status" value="1"/>
</dbReference>
<dbReference type="OrthoDB" id="10265891at2759"/>
<dbReference type="InterPro" id="IPR004136">
    <property type="entry name" value="NMO"/>
</dbReference>
<keyword evidence="1" id="KW-0285">Flavoprotein</keyword>
<evidence type="ECO:0000256" key="2">
    <source>
        <dbReference type="ARBA" id="ARBA00022643"/>
    </source>
</evidence>
<evidence type="ECO:0000313" key="4">
    <source>
        <dbReference type="EMBL" id="PWN32079.1"/>
    </source>
</evidence>
<dbReference type="PANTHER" id="PTHR32332">
    <property type="entry name" value="2-NITROPROPANE DIOXYGENASE"/>
    <property type="match status" value="1"/>
</dbReference>
<evidence type="ECO:0000256" key="1">
    <source>
        <dbReference type="ARBA" id="ARBA00022630"/>
    </source>
</evidence>
<keyword evidence="4" id="KW-0223">Dioxygenase</keyword>
<dbReference type="Pfam" id="PF03060">
    <property type="entry name" value="NMO"/>
    <property type="match status" value="1"/>
</dbReference>
<dbReference type="Proteomes" id="UP000245771">
    <property type="component" value="Unassembled WGS sequence"/>
</dbReference>
<proteinExistence type="predicted"/>
<protein>
    <submittedName>
        <fullName evidence="4">2-nitropropane dioxygenase</fullName>
    </submittedName>
</protein>
<dbReference type="GeneID" id="37021331"/>
<accession>A0A316V3E7</accession>
<organism evidence="4 5">
    <name type="scientific">Meira miltonrushii</name>
    <dbReference type="NCBI Taxonomy" id="1280837"/>
    <lineage>
        <taxon>Eukaryota</taxon>
        <taxon>Fungi</taxon>
        <taxon>Dikarya</taxon>
        <taxon>Basidiomycota</taxon>
        <taxon>Ustilaginomycotina</taxon>
        <taxon>Exobasidiomycetes</taxon>
        <taxon>Exobasidiales</taxon>
        <taxon>Brachybasidiaceae</taxon>
        <taxon>Meira</taxon>
    </lineage>
</organism>
<gene>
    <name evidence="4" type="ORF">FA14DRAFT_162346</name>
</gene>
<dbReference type="CDD" id="cd04730">
    <property type="entry name" value="NPD_like"/>
    <property type="match status" value="1"/>
</dbReference>
<name>A0A316V3E7_9BASI</name>
<dbReference type="STRING" id="1280837.A0A316V3E7"/>
<dbReference type="EMBL" id="KZ819606">
    <property type="protein sequence ID" value="PWN32079.1"/>
    <property type="molecule type" value="Genomic_DNA"/>
</dbReference>
<evidence type="ECO:0000256" key="3">
    <source>
        <dbReference type="ARBA" id="ARBA00023002"/>
    </source>
</evidence>
<keyword evidence="2" id="KW-0288">FMN</keyword>
<dbReference type="GO" id="GO:0018580">
    <property type="term" value="F:nitronate monooxygenase activity"/>
    <property type="evidence" value="ECO:0007669"/>
    <property type="project" value="InterPro"/>
</dbReference>
<evidence type="ECO:0000313" key="5">
    <source>
        <dbReference type="Proteomes" id="UP000245771"/>
    </source>
</evidence>
<dbReference type="InterPro" id="IPR013785">
    <property type="entry name" value="Aldolase_TIM"/>
</dbReference>
<dbReference type="AlphaFoldDB" id="A0A316V3E7"/>
<keyword evidence="3" id="KW-0560">Oxidoreductase</keyword>
<dbReference type="PANTHER" id="PTHR32332:SF31">
    <property type="entry name" value="2-NITROPROPANE DIOXYGENASE FAMILY, PUTATIVE (AFU_ORTHOLOGUE AFUA_2G09850)-RELATED"/>
    <property type="match status" value="1"/>
</dbReference>
<sequence length="373" mass="39510">MTGGEPSIDQIKAIKPSPPVIVTPLTKFFKVQHPIILAGMNQAAGPELAAAVSNAGGIGCLGGVSYTPKMLRGVIQDLKAALREPTLPWGVDLLLPQVGGNARKTNKDYTKGTLDQLIDVIIEEGASFFVSAVGVPPKHVVERLHKHGILVANMIGHPKHVKKALDVGIDMIIAQAGEAGGHTGDVPFSILIPKVVDLVKHSRSRLTGQAVQVVAAGGIYDGRGLAASLVHGASAVWVGTRFVASIESGAPQGHKDAIINAREESIVKTTIFTGRPLHIVNTDYIQSWLEKPDLIKKLQNEGKVPVEWDLEQGDDDEGTKVKGVMAHYFAGKVASSIQDILPAKTIVDNMVNEAARALQGGNRLIVQNGSAKL</sequence>
<dbReference type="GO" id="GO:0051213">
    <property type="term" value="F:dioxygenase activity"/>
    <property type="evidence" value="ECO:0007669"/>
    <property type="project" value="UniProtKB-KW"/>
</dbReference>
<dbReference type="RefSeq" id="XP_025352381.1">
    <property type="nucleotide sequence ID" value="XM_025499550.1"/>
</dbReference>
<reference evidence="4 5" key="1">
    <citation type="journal article" date="2018" name="Mol. Biol. Evol.">
        <title>Broad Genomic Sampling Reveals a Smut Pathogenic Ancestry of the Fungal Clade Ustilaginomycotina.</title>
        <authorList>
            <person name="Kijpornyongpan T."/>
            <person name="Mondo S.J."/>
            <person name="Barry K."/>
            <person name="Sandor L."/>
            <person name="Lee J."/>
            <person name="Lipzen A."/>
            <person name="Pangilinan J."/>
            <person name="LaButti K."/>
            <person name="Hainaut M."/>
            <person name="Henrissat B."/>
            <person name="Grigoriev I.V."/>
            <person name="Spatafora J.W."/>
            <person name="Aime M.C."/>
        </authorList>
    </citation>
    <scope>NUCLEOTIDE SEQUENCE [LARGE SCALE GENOMIC DNA]</scope>
    <source>
        <strain evidence="4 5">MCA 3882</strain>
    </source>
</reference>
<dbReference type="InParanoid" id="A0A316V3E7"/>
<dbReference type="Gene3D" id="3.20.20.70">
    <property type="entry name" value="Aldolase class I"/>
    <property type="match status" value="1"/>
</dbReference>
<keyword evidence="5" id="KW-1185">Reference proteome</keyword>